<feature type="region of interest" description="Disordered" evidence="1">
    <location>
        <begin position="1"/>
        <end position="68"/>
    </location>
</feature>
<dbReference type="GO" id="GO:0015074">
    <property type="term" value="P:DNA integration"/>
    <property type="evidence" value="ECO:0007669"/>
    <property type="project" value="InterPro"/>
</dbReference>
<evidence type="ECO:0000259" key="2">
    <source>
        <dbReference type="Pfam" id="PF01498"/>
    </source>
</evidence>
<feature type="compositionally biased region" description="Polar residues" evidence="1">
    <location>
        <begin position="33"/>
        <end position="45"/>
    </location>
</feature>
<reference evidence="4" key="1">
    <citation type="journal article" date="2018" name="PLoS ONE">
        <title>Chinook salmon (Oncorhynchus tshawytscha) genome and transcriptome.</title>
        <authorList>
            <person name="Christensen K.A."/>
            <person name="Leong J.S."/>
            <person name="Sakhrani D."/>
            <person name="Biagi C.A."/>
            <person name="Minkley D.R."/>
            <person name="Withler R.E."/>
            <person name="Rondeau E.B."/>
            <person name="Koop B.F."/>
            <person name="Devlin R.H."/>
        </authorList>
    </citation>
    <scope>NUCLEOTIDE SEQUENCE [LARGE SCALE GENOMIC DNA]</scope>
</reference>
<dbReference type="GO" id="GO:0003677">
    <property type="term" value="F:DNA binding"/>
    <property type="evidence" value="ECO:0007669"/>
    <property type="project" value="InterPro"/>
</dbReference>
<reference evidence="3" key="2">
    <citation type="submission" date="2025-08" db="UniProtKB">
        <authorList>
            <consortium name="Ensembl"/>
        </authorList>
    </citation>
    <scope>IDENTIFICATION</scope>
</reference>
<proteinExistence type="predicted"/>
<feature type="compositionally biased region" description="Basic and acidic residues" evidence="1">
    <location>
        <begin position="57"/>
        <end position="68"/>
    </location>
</feature>
<keyword evidence="4" id="KW-1185">Reference proteome</keyword>
<dbReference type="AlphaFoldDB" id="A0AAZ3RXR2"/>
<name>A0AAZ3RXR2_ONCTS</name>
<dbReference type="Ensembl" id="ENSOTST00005140565.1">
    <property type="protein sequence ID" value="ENSOTSP00005145948.1"/>
    <property type="gene ID" value="ENSOTSG00005070679.1"/>
</dbReference>
<accession>A0AAZ3RXR2</accession>
<feature type="domain" description="Transposase Tc1-like" evidence="2">
    <location>
        <begin position="9"/>
        <end position="63"/>
    </location>
</feature>
<sequence>MTARAPCRRLNKKNPTVSAKDLQKSLEHANISVDESSIRKTQNKNGVHGRTPQKKPLLSERKKTLLHI</sequence>
<reference evidence="3" key="3">
    <citation type="submission" date="2025-09" db="UniProtKB">
        <authorList>
            <consortium name="Ensembl"/>
        </authorList>
    </citation>
    <scope>IDENTIFICATION</scope>
</reference>
<organism evidence="3 4">
    <name type="scientific">Oncorhynchus tshawytscha</name>
    <name type="common">Chinook salmon</name>
    <name type="synonym">Salmo tshawytscha</name>
    <dbReference type="NCBI Taxonomy" id="74940"/>
    <lineage>
        <taxon>Eukaryota</taxon>
        <taxon>Metazoa</taxon>
        <taxon>Chordata</taxon>
        <taxon>Craniata</taxon>
        <taxon>Vertebrata</taxon>
        <taxon>Euteleostomi</taxon>
        <taxon>Actinopterygii</taxon>
        <taxon>Neopterygii</taxon>
        <taxon>Teleostei</taxon>
        <taxon>Protacanthopterygii</taxon>
        <taxon>Salmoniformes</taxon>
        <taxon>Salmonidae</taxon>
        <taxon>Salmoninae</taxon>
        <taxon>Oncorhynchus</taxon>
    </lineage>
</organism>
<dbReference type="Pfam" id="PF01498">
    <property type="entry name" value="HTH_Tnp_Tc3_2"/>
    <property type="match status" value="1"/>
</dbReference>
<feature type="compositionally biased region" description="Basic residues" evidence="1">
    <location>
        <begin position="1"/>
        <end position="12"/>
    </location>
</feature>
<dbReference type="GO" id="GO:0006313">
    <property type="term" value="P:DNA transposition"/>
    <property type="evidence" value="ECO:0007669"/>
    <property type="project" value="InterPro"/>
</dbReference>
<dbReference type="InterPro" id="IPR002492">
    <property type="entry name" value="Transposase_Tc1-like"/>
</dbReference>
<evidence type="ECO:0000313" key="3">
    <source>
        <dbReference type="Ensembl" id="ENSOTSP00005145948.1"/>
    </source>
</evidence>
<protein>
    <recommendedName>
        <fullName evidence="2">Transposase Tc1-like domain-containing protein</fullName>
    </recommendedName>
</protein>
<evidence type="ECO:0000313" key="4">
    <source>
        <dbReference type="Proteomes" id="UP000694402"/>
    </source>
</evidence>
<dbReference type="Proteomes" id="UP000694402">
    <property type="component" value="Unassembled WGS sequence"/>
</dbReference>
<evidence type="ECO:0000256" key="1">
    <source>
        <dbReference type="SAM" id="MobiDB-lite"/>
    </source>
</evidence>
<dbReference type="GeneTree" id="ENSGT01150000287465"/>